<feature type="region of interest" description="Disordered" evidence="1">
    <location>
        <begin position="132"/>
        <end position="163"/>
    </location>
</feature>
<dbReference type="SUPFAM" id="SSF56219">
    <property type="entry name" value="DNase I-like"/>
    <property type="match status" value="1"/>
</dbReference>
<dbReference type="InterPro" id="IPR036691">
    <property type="entry name" value="Endo/exonu/phosph_ase_sf"/>
</dbReference>
<protein>
    <submittedName>
        <fullName evidence="3">Uncharacterized protein LOC107223936</fullName>
    </submittedName>
</protein>
<evidence type="ECO:0000313" key="2">
    <source>
        <dbReference type="Proteomes" id="UP000829291"/>
    </source>
</evidence>
<name>A0A6J0BY78_NEOLC</name>
<organism evidence="3">
    <name type="scientific">Neodiprion lecontei</name>
    <name type="common">Redheaded pine sawfly</name>
    <dbReference type="NCBI Taxonomy" id="441921"/>
    <lineage>
        <taxon>Eukaryota</taxon>
        <taxon>Metazoa</taxon>
        <taxon>Ecdysozoa</taxon>
        <taxon>Arthropoda</taxon>
        <taxon>Hexapoda</taxon>
        <taxon>Insecta</taxon>
        <taxon>Pterygota</taxon>
        <taxon>Neoptera</taxon>
        <taxon>Endopterygota</taxon>
        <taxon>Hymenoptera</taxon>
        <taxon>Tenthredinoidea</taxon>
        <taxon>Diprionidae</taxon>
        <taxon>Diprioninae</taxon>
        <taxon>Neodiprion</taxon>
    </lineage>
</organism>
<dbReference type="KEGG" id="nlo:107223936"/>
<sequence>MPGVRENTTTRPGGGPGVVILQVNLNRSCATQDLLTQNAAEQTVGILIVSEPSSAGKRGNWLVDRRGDATILTTRNLLGTITLEGRGKGFVWARTSDLTIFSCYFSPNVAPENFEAQLDSLEASIRTTRGQDHRGWDFNAKSRTGGPRSWTRGAKPLPKSWRG</sequence>
<gene>
    <name evidence="3" type="primary">LOC107223936</name>
</gene>
<dbReference type="Gene3D" id="3.60.10.10">
    <property type="entry name" value="Endonuclease/exonuclease/phosphatase"/>
    <property type="match status" value="1"/>
</dbReference>
<dbReference type="AlphaFoldDB" id="A0A6J0BY78"/>
<dbReference type="InParanoid" id="A0A6J0BY78"/>
<keyword evidence="2" id="KW-1185">Reference proteome</keyword>
<dbReference type="GeneID" id="107223936"/>
<accession>A0A6J0BY78</accession>
<dbReference type="RefSeq" id="XP_015519295.1">
    <property type="nucleotide sequence ID" value="XM_015663809.1"/>
</dbReference>
<evidence type="ECO:0000256" key="1">
    <source>
        <dbReference type="SAM" id="MobiDB-lite"/>
    </source>
</evidence>
<evidence type="ECO:0000313" key="3">
    <source>
        <dbReference type="RefSeq" id="XP_015519295.1"/>
    </source>
</evidence>
<reference evidence="3" key="1">
    <citation type="submission" date="2025-08" db="UniProtKB">
        <authorList>
            <consortium name="RefSeq"/>
        </authorList>
    </citation>
    <scope>IDENTIFICATION</scope>
    <source>
        <tissue evidence="3">Thorax and Abdomen</tissue>
    </source>
</reference>
<dbReference type="Proteomes" id="UP000829291">
    <property type="component" value="Chromosome 6"/>
</dbReference>
<dbReference type="OrthoDB" id="7612452at2759"/>
<proteinExistence type="predicted"/>